<dbReference type="Pfam" id="PF03732">
    <property type="entry name" value="Retrotrans_gag"/>
    <property type="match status" value="1"/>
</dbReference>
<dbReference type="SUPFAM" id="SSF57756">
    <property type="entry name" value="Retrovirus zinc finger-like domains"/>
    <property type="match status" value="1"/>
</dbReference>
<dbReference type="InterPro" id="IPR021109">
    <property type="entry name" value="Peptidase_aspartic_dom_sf"/>
</dbReference>
<dbReference type="InterPro" id="IPR001878">
    <property type="entry name" value="Znf_CCHC"/>
</dbReference>
<dbReference type="InterPro" id="IPR005162">
    <property type="entry name" value="Retrotrans_gag_dom"/>
</dbReference>
<proteinExistence type="predicted"/>
<keyword evidence="1" id="KW-0863">Zinc-finger</keyword>
<keyword evidence="1" id="KW-0479">Metal-binding</keyword>
<sequence>LKRLTKQRDDALHERLDQMENRDHNEEERRRRGNDGVPRQNLIDGIKLNIPPFKGKNDPEAYLEWEMKIEHVFSCNNYEEDQKVKLAATEFSDYALVWWNKLQKERARNEEPMVDTWTEMKKIMRKRYVPASYSRDLKFKLQKLTQGNKGVEEYFKEMDVLMIQANIEEDEECFKCQGLGHYAYECPNKRSMVLRDGEYISESDVEEEEESEYVEEEETPEGDLLMIRRLLGGQLKHEEESQRENIFHTRCLINGKVCMVIIDGGSCTNVASARLVSKLNLATKPHPRPYKLQWLSKDGEVQVRQQVEVDVSIGKYNDKDFQDMFPPNVPNGLPPLRGIEHQIDLI</sequence>
<dbReference type="EMBL" id="KN668745">
    <property type="protein sequence ID" value="KHN05208.1"/>
    <property type="molecule type" value="Genomic_DNA"/>
</dbReference>
<dbReference type="AlphaFoldDB" id="A0A0B2PC14"/>
<dbReference type="GO" id="GO:0008270">
    <property type="term" value="F:zinc ion binding"/>
    <property type="evidence" value="ECO:0007669"/>
    <property type="project" value="UniProtKB-KW"/>
</dbReference>
<dbReference type="CDD" id="cd00303">
    <property type="entry name" value="retropepsin_like"/>
    <property type="match status" value="1"/>
</dbReference>
<dbReference type="PROSITE" id="PS50158">
    <property type="entry name" value="ZF_CCHC"/>
    <property type="match status" value="1"/>
</dbReference>
<keyword evidence="1" id="KW-0862">Zinc</keyword>
<evidence type="ECO:0000256" key="1">
    <source>
        <dbReference type="PROSITE-ProRule" id="PRU00047"/>
    </source>
</evidence>
<feature type="non-terminal residue" evidence="4">
    <location>
        <position position="1"/>
    </location>
</feature>
<dbReference type="SMART" id="SM00343">
    <property type="entry name" value="ZnF_C2HC"/>
    <property type="match status" value="1"/>
</dbReference>
<gene>
    <name evidence="4" type="ORF">glysoja_046828</name>
</gene>
<dbReference type="Proteomes" id="UP000053555">
    <property type="component" value="Unassembled WGS sequence"/>
</dbReference>
<reference evidence="4" key="1">
    <citation type="submission" date="2014-07" db="EMBL/GenBank/DDBJ databases">
        <title>Identification of a novel salt tolerance gene in wild soybean by whole-genome sequencing.</title>
        <authorList>
            <person name="Lam H.-M."/>
            <person name="Qi X."/>
            <person name="Li M.-W."/>
            <person name="Liu X."/>
            <person name="Xie M."/>
            <person name="Ni M."/>
            <person name="Xu X."/>
        </authorList>
    </citation>
    <scope>NUCLEOTIDE SEQUENCE [LARGE SCALE GENOMIC DNA]</scope>
    <source>
        <tissue evidence="4">Root</tissue>
    </source>
</reference>
<dbReference type="Gene3D" id="2.40.70.10">
    <property type="entry name" value="Acid Proteases"/>
    <property type="match status" value="1"/>
</dbReference>
<dbReference type="Gene3D" id="4.10.60.10">
    <property type="entry name" value="Zinc finger, CCHC-type"/>
    <property type="match status" value="1"/>
</dbReference>
<protein>
    <recommendedName>
        <fullName evidence="3">CCHC-type domain-containing protein</fullName>
    </recommendedName>
</protein>
<feature type="compositionally biased region" description="Basic and acidic residues" evidence="2">
    <location>
        <begin position="1"/>
        <end position="34"/>
    </location>
</feature>
<feature type="non-terminal residue" evidence="4">
    <location>
        <position position="346"/>
    </location>
</feature>
<feature type="domain" description="CCHC-type" evidence="3">
    <location>
        <begin position="173"/>
        <end position="188"/>
    </location>
</feature>
<name>A0A0B2PC14_GLYSO</name>
<dbReference type="GO" id="GO:0003676">
    <property type="term" value="F:nucleic acid binding"/>
    <property type="evidence" value="ECO:0007669"/>
    <property type="project" value="InterPro"/>
</dbReference>
<evidence type="ECO:0000256" key="2">
    <source>
        <dbReference type="SAM" id="MobiDB-lite"/>
    </source>
</evidence>
<dbReference type="Pfam" id="PF00098">
    <property type="entry name" value="zf-CCHC"/>
    <property type="match status" value="1"/>
</dbReference>
<dbReference type="PANTHER" id="PTHR35046">
    <property type="entry name" value="ZINC KNUCKLE (CCHC-TYPE) FAMILY PROTEIN"/>
    <property type="match status" value="1"/>
</dbReference>
<evidence type="ECO:0000259" key="3">
    <source>
        <dbReference type="PROSITE" id="PS50158"/>
    </source>
</evidence>
<feature type="region of interest" description="Disordered" evidence="2">
    <location>
        <begin position="1"/>
        <end position="41"/>
    </location>
</feature>
<dbReference type="PANTHER" id="PTHR35046:SF9">
    <property type="entry name" value="RNA-DIRECTED DNA POLYMERASE"/>
    <property type="match status" value="1"/>
</dbReference>
<dbReference type="InterPro" id="IPR036875">
    <property type="entry name" value="Znf_CCHC_sf"/>
</dbReference>
<accession>A0A0B2PC14</accession>
<evidence type="ECO:0000313" key="4">
    <source>
        <dbReference type="EMBL" id="KHN05208.1"/>
    </source>
</evidence>
<organism evidence="4">
    <name type="scientific">Glycine soja</name>
    <name type="common">Wild soybean</name>
    <dbReference type="NCBI Taxonomy" id="3848"/>
    <lineage>
        <taxon>Eukaryota</taxon>
        <taxon>Viridiplantae</taxon>
        <taxon>Streptophyta</taxon>
        <taxon>Embryophyta</taxon>
        <taxon>Tracheophyta</taxon>
        <taxon>Spermatophyta</taxon>
        <taxon>Magnoliopsida</taxon>
        <taxon>eudicotyledons</taxon>
        <taxon>Gunneridae</taxon>
        <taxon>Pentapetalae</taxon>
        <taxon>rosids</taxon>
        <taxon>fabids</taxon>
        <taxon>Fabales</taxon>
        <taxon>Fabaceae</taxon>
        <taxon>Papilionoideae</taxon>
        <taxon>50 kb inversion clade</taxon>
        <taxon>NPAAA clade</taxon>
        <taxon>indigoferoid/millettioid clade</taxon>
        <taxon>Phaseoleae</taxon>
        <taxon>Glycine</taxon>
        <taxon>Glycine subgen. Soja</taxon>
    </lineage>
</organism>